<name>A0ABV4HSY7_9GAMM</name>
<evidence type="ECO:0008006" key="4">
    <source>
        <dbReference type="Google" id="ProtNLM"/>
    </source>
</evidence>
<feature type="chain" id="PRO_5045965139" description="Secreted protein" evidence="1">
    <location>
        <begin position="18"/>
        <end position="72"/>
    </location>
</feature>
<evidence type="ECO:0000256" key="1">
    <source>
        <dbReference type="SAM" id="SignalP"/>
    </source>
</evidence>
<evidence type="ECO:0000313" key="3">
    <source>
        <dbReference type="Proteomes" id="UP001566331"/>
    </source>
</evidence>
<sequence length="72" mass="7811">MPNRTAFALSIATLALACGACSPPEQPPELPPEPQATQLRDAMQAPLEKARAVEDAVREADERRRAQLDAEE</sequence>
<comment type="caution">
    <text evidence="2">The sequence shown here is derived from an EMBL/GenBank/DDBJ whole genome shotgun (WGS) entry which is preliminary data.</text>
</comment>
<dbReference type="PROSITE" id="PS51257">
    <property type="entry name" value="PROKAR_LIPOPROTEIN"/>
    <property type="match status" value="1"/>
</dbReference>
<evidence type="ECO:0000313" key="2">
    <source>
        <dbReference type="EMBL" id="MEZ0475859.1"/>
    </source>
</evidence>
<accession>A0ABV4HSY7</accession>
<keyword evidence="3" id="KW-1185">Reference proteome</keyword>
<keyword evidence="1" id="KW-0732">Signal</keyword>
<proteinExistence type="predicted"/>
<protein>
    <recommendedName>
        <fullName evidence="4">Secreted protein</fullName>
    </recommendedName>
</protein>
<feature type="signal peptide" evidence="1">
    <location>
        <begin position="1"/>
        <end position="17"/>
    </location>
</feature>
<reference evidence="2 3" key="1">
    <citation type="submission" date="2024-07" db="EMBL/GenBank/DDBJ databases">
        <title>Luteimonas salilacus sp. nov., isolated from the shore soil of Salt Lake in Tibet of China.</title>
        <authorList>
            <person name="Zhang X."/>
            <person name="Li A."/>
        </authorList>
    </citation>
    <scope>NUCLEOTIDE SEQUENCE [LARGE SCALE GENOMIC DNA]</scope>
    <source>
        <strain evidence="2 3">B3-2-R+30</strain>
    </source>
</reference>
<gene>
    <name evidence="2" type="ORF">AB6713_14740</name>
</gene>
<dbReference type="Proteomes" id="UP001566331">
    <property type="component" value="Unassembled WGS sequence"/>
</dbReference>
<organism evidence="2 3">
    <name type="scientific">Luteimonas salinilitoris</name>
    <dbReference type="NCBI Taxonomy" id="3237697"/>
    <lineage>
        <taxon>Bacteria</taxon>
        <taxon>Pseudomonadati</taxon>
        <taxon>Pseudomonadota</taxon>
        <taxon>Gammaproteobacteria</taxon>
        <taxon>Lysobacterales</taxon>
        <taxon>Lysobacteraceae</taxon>
        <taxon>Luteimonas</taxon>
    </lineage>
</organism>
<dbReference type="EMBL" id="JBFWIC010000022">
    <property type="protein sequence ID" value="MEZ0475859.1"/>
    <property type="molecule type" value="Genomic_DNA"/>
</dbReference>
<dbReference type="RefSeq" id="WP_370565285.1">
    <property type="nucleotide sequence ID" value="NZ_JBFWIB010000015.1"/>
</dbReference>